<comment type="caution">
    <text evidence="2">The sequence shown here is derived from an EMBL/GenBank/DDBJ whole genome shotgun (WGS) entry which is preliminary data.</text>
</comment>
<dbReference type="AlphaFoldDB" id="A0AAV4BJ09"/>
<evidence type="ECO:0000313" key="2">
    <source>
        <dbReference type="EMBL" id="GFO18808.1"/>
    </source>
</evidence>
<evidence type="ECO:0000313" key="3">
    <source>
        <dbReference type="Proteomes" id="UP000735302"/>
    </source>
</evidence>
<dbReference type="GO" id="GO:0007018">
    <property type="term" value="P:microtubule-based movement"/>
    <property type="evidence" value="ECO:0007669"/>
    <property type="project" value="TreeGrafter"/>
</dbReference>
<dbReference type="PANTHER" id="PTHR21255">
    <property type="entry name" value="T-COMPLEX-ASSOCIATED-TESTIS-EXPRESSED 1/ DYNEIN LIGHT CHAIN"/>
    <property type="match status" value="1"/>
</dbReference>
<dbReference type="InterPro" id="IPR005334">
    <property type="entry name" value="Tctex-1-like"/>
</dbReference>
<dbReference type="PANTHER" id="PTHR21255:SF65">
    <property type="entry name" value="TCTEX1 DOMAIN-CONTAINING PROTEIN 2"/>
    <property type="match status" value="1"/>
</dbReference>
<comment type="similarity">
    <text evidence="1">Belongs to the dynein light chain Tctex-type family.</text>
</comment>
<gene>
    <name evidence="2" type="ORF">PoB_004531300</name>
</gene>
<reference evidence="2 3" key="1">
    <citation type="journal article" date="2021" name="Elife">
        <title>Chloroplast acquisition without the gene transfer in kleptoplastic sea slugs, Plakobranchus ocellatus.</title>
        <authorList>
            <person name="Maeda T."/>
            <person name="Takahashi S."/>
            <person name="Yoshida T."/>
            <person name="Shimamura S."/>
            <person name="Takaki Y."/>
            <person name="Nagai Y."/>
            <person name="Toyoda A."/>
            <person name="Suzuki Y."/>
            <person name="Arimoto A."/>
            <person name="Ishii H."/>
            <person name="Satoh N."/>
            <person name="Nishiyama T."/>
            <person name="Hasebe M."/>
            <person name="Maruyama T."/>
            <person name="Minagawa J."/>
            <person name="Obokata J."/>
            <person name="Shigenobu S."/>
        </authorList>
    </citation>
    <scope>NUCLEOTIDE SEQUENCE [LARGE SCALE GENOMIC DNA]</scope>
</reference>
<accession>A0AAV4BJ09</accession>
<dbReference type="GO" id="GO:0005737">
    <property type="term" value="C:cytoplasm"/>
    <property type="evidence" value="ECO:0007669"/>
    <property type="project" value="TreeGrafter"/>
</dbReference>
<organism evidence="2 3">
    <name type="scientific">Plakobranchus ocellatus</name>
    <dbReference type="NCBI Taxonomy" id="259542"/>
    <lineage>
        <taxon>Eukaryota</taxon>
        <taxon>Metazoa</taxon>
        <taxon>Spiralia</taxon>
        <taxon>Lophotrochozoa</taxon>
        <taxon>Mollusca</taxon>
        <taxon>Gastropoda</taxon>
        <taxon>Heterobranchia</taxon>
        <taxon>Euthyneura</taxon>
        <taxon>Panpulmonata</taxon>
        <taxon>Sacoglossa</taxon>
        <taxon>Placobranchoidea</taxon>
        <taxon>Plakobranchidae</taxon>
        <taxon>Plakobranchus</taxon>
    </lineage>
</organism>
<dbReference type="CDD" id="cd21451">
    <property type="entry name" value="DLC-like_TCTEX1D"/>
    <property type="match status" value="1"/>
</dbReference>
<dbReference type="GO" id="GO:0005868">
    <property type="term" value="C:cytoplasmic dynein complex"/>
    <property type="evidence" value="ECO:0007669"/>
    <property type="project" value="TreeGrafter"/>
</dbReference>
<dbReference type="Pfam" id="PF03645">
    <property type="entry name" value="Tctex-1"/>
    <property type="match status" value="1"/>
</dbReference>
<dbReference type="EMBL" id="BLXT01004995">
    <property type="protein sequence ID" value="GFO18808.1"/>
    <property type="molecule type" value="Genomic_DNA"/>
</dbReference>
<dbReference type="Proteomes" id="UP000735302">
    <property type="component" value="Unassembled WGS sequence"/>
</dbReference>
<dbReference type="Gene3D" id="3.30.1140.40">
    <property type="entry name" value="Tctex-1"/>
    <property type="match status" value="1"/>
</dbReference>
<evidence type="ECO:0000256" key="1">
    <source>
        <dbReference type="ARBA" id="ARBA00005361"/>
    </source>
</evidence>
<dbReference type="GO" id="GO:0045505">
    <property type="term" value="F:dynein intermediate chain binding"/>
    <property type="evidence" value="ECO:0007669"/>
    <property type="project" value="TreeGrafter"/>
</dbReference>
<protein>
    <submittedName>
        <fullName evidence="2">TCTEX1 domain-containing protein 1</fullName>
    </submittedName>
</protein>
<sequence>MSSMVKAHPVSQQRKSSLVESVAAGMITRSAMVLTSSLHTREGQSHHVSGMYENTYQLKPDQIPKSCQLREIVQEVLTEHLSGLTYDQSLGVMTKKLAEQMKQRAKELALSRYKYVAMVVLGPVTRTSASLASRCVWNPTYDTFGEFTYTNHSIMATGVLYGLYVE</sequence>
<proteinExistence type="inferred from homology"/>
<dbReference type="InterPro" id="IPR038586">
    <property type="entry name" value="Tctex-1-like_sf"/>
</dbReference>
<name>A0AAV4BJ09_9GAST</name>
<keyword evidence="3" id="KW-1185">Reference proteome</keyword>